<organism evidence="1 2">
    <name type="scientific">Triparma laevis f. longispina</name>
    <dbReference type="NCBI Taxonomy" id="1714387"/>
    <lineage>
        <taxon>Eukaryota</taxon>
        <taxon>Sar</taxon>
        <taxon>Stramenopiles</taxon>
        <taxon>Ochrophyta</taxon>
        <taxon>Bolidophyceae</taxon>
        <taxon>Parmales</taxon>
        <taxon>Triparmaceae</taxon>
        <taxon>Triparma</taxon>
    </lineage>
</organism>
<proteinExistence type="predicted"/>
<name>A0A9W7FK86_9STRA</name>
<evidence type="ECO:0000313" key="2">
    <source>
        <dbReference type="Proteomes" id="UP001165122"/>
    </source>
</evidence>
<accession>A0A9W7FK86</accession>
<comment type="caution">
    <text evidence="1">The sequence shown here is derived from an EMBL/GenBank/DDBJ whole genome shotgun (WGS) entry which is preliminary data.</text>
</comment>
<protein>
    <submittedName>
        <fullName evidence="1">Uncharacterized protein</fullName>
    </submittedName>
</protein>
<keyword evidence="2" id="KW-1185">Reference proteome</keyword>
<sequence>MSTEFMYWALTSYLGAQDYNVETRRCADDRRLGVSNGEEFCEESGFSESECTGHSGCCEWDEKSCWSTVGDSACSTDNDGSTDNYGEEEELCSNWETETVSPCNSIANEWELCTKTSLETLAPDLVSFLTDTSGG</sequence>
<reference evidence="2" key="1">
    <citation type="journal article" date="2023" name="Commun. Biol.">
        <title>Genome analysis of Parmales, the sister group of diatoms, reveals the evolutionary specialization of diatoms from phago-mixotrophs to photoautotrophs.</title>
        <authorList>
            <person name="Ban H."/>
            <person name="Sato S."/>
            <person name="Yoshikawa S."/>
            <person name="Yamada K."/>
            <person name="Nakamura Y."/>
            <person name="Ichinomiya M."/>
            <person name="Sato N."/>
            <person name="Blanc-Mathieu R."/>
            <person name="Endo H."/>
            <person name="Kuwata A."/>
            <person name="Ogata H."/>
        </authorList>
    </citation>
    <scope>NUCLEOTIDE SEQUENCE [LARGE SCALE GENOMIC DNA]</scope>
    <source>
        <strain evidence="2">NIES 3700</strain>
    </source>
</reference>
<dbReference type="AlphaFoldDB" id="A0A9W7FK86"/>
<gene>
    <name evidence="1" type="ORF">TrLO_g7987</name>
</gene>
<evidence type="ECO:0000313" key="1">
    <source>
        <dbReference type="EMBL" id="GMI13561.1"/>
    </source>
</evidence>
<dbReference type="Proteomes" id="UP001165122">
    <property type="component" value="Unassembled WGS sequence"/>
</dbReference>
<dbReference type="EMBL" id="BRXW01000194">
    <property type="protein sequence ID" value="GMI13561.1"/>
    <property type="molecule type" value="Genomic_DNA"/>
</dbReference>